<feature type="transmembrane region" description="Helical" evidence="2">
    <location>
        <begin position="177"/>
        <end position="195"/>
    </location>
</feature>
<feature type="transmembrane region" description="Helical" evidence="2">
    <location>
        <begin position="68"/>
        <end position="88"/>
    </location>
</feature>
<dbReference type="EMBL" id="FOQH01000005">
    <property type="protein sequence ID" value="SFI26722.1"/>
    <property type="molecule type" value="Genomic_DNA"/>
</dbReference>
<name>A0A1I3GTR1_9RHOB</name>
<dbReference type="AlphaFoldDB" id="A0A1I3GTR1"/>
<accession>A0A1I3GTR1</accession>
<dbReference type="PANTHER" id="PTHR22911">
    <property type="entry name" value="ACYL-MALONYL CONDENSING ENZYME-RELATED"/>
    <property type="match status" value="1"/>
</dbReference>
<dbReference type="InterPro" id="IPR037185">
    <property type="entry name" value="EmrE-like"/>
</dbReference>
<evidence type="ECO:0000256" key="1">
    <source>
        <dbReference type="SAM" id="MobiDB-lite"/>
    </source>
</evidence>
<protein>
    <submittedName>
        <fullName evidence="4">Permease of the drug/metabolite transporter (DMT) superfamily</fullName>
    </submittedName>
</protein>
<keyword evidence="2" id="KW-0812">Transmembrane</keyword>
<organism evidence="4 5">
    <name type="scientific">Albimonas pacifica</name>
    <dbReference type="NCBI Taxonomy" id="1114924"/>
    <lineage>
        <taxon>Bacteria</taxon>
        <taxon>Pseudomonadati</taxon>
        <taxon>Pseudomonadota</taxon>
        <taxon>Alphaproteobacteria</taxon>
        <taxon>Rhodobacterales</taxon>
        <taxon>Paracoccaceae</taxon>
        <taxon>Albimonas</taxon>
    </lineage>
</organism>
<dbReference type="InterPro" id="IPR000620">
    <property type="entry name" value="EamA_dom"/>
</dbReference>
<keyword evidence="5" id="KW-1185">Reference proteome</keyword>
<feature type="transmembrane region" description="Helical" evidence="2">
    <location>
        <begin position="265"/>
        <end position="285"/>
    </location>
</feature>
<feature type="transmembrane region" description="Helical" evidence="2">
    <location>
        <begin position="291"/>
        <end position="309"/>
    </location>
</feature>
<feature type="transmembrane region" description="Helical" evidence="2">
    <location>
        <begin position="124"/>
        <end position="142"/>
    </location>
</feature>
<evidence type="ECO:0000256" key="2">
    <source>
        <dbReference type="SAM" id="Phobius"/>
    </source>
</evidence>
<keyword evidence="2" id="KW-0472">Membrane</keyword>
<dbReference type="RefSeq" id="WP_092860148.1">
    <property type="nucleotide sequence ID" value="NZ_FOQH01000005.1"/>
</dbReference>
<evidence type="ECO:0000313" key="4">
    <source>
        <dbReference type="EMBL" id="SFI26722.1"/>
    </source>
</evidence>
<dbReference type="OrthoDB" id="9807937at2"/>
<feature type="transmembrane region" description="Helical" evidence="2">
    <location>
        <begin position="35"/>
        <end position="56"/>
    </location>
</feature>
<gene>
    <name evidence="4" type="ORF">SAMN05216258_105331</name>
</gene>
<feature type="region of interest" description="Disordered" evidence="1">
    <location>
        <begin position="1"/>
        <end position="31"/>
    </location>
</feature>
<feature type="transmembrane region" description="Helical" evidence="2">
    <location>
        <begin position="234"/>
        <end position="253"/>
    </location>
</feature>
<dbReference type="Pfam" id="PF00892">
    <property type="entry name" value="EamA"/>
    <property type="match status" value="1"/>
</dbReference>
<feature type="transmembrane region" description="Helical" evidence="2">
    <location>
        <begin position="154"/>
        <end position="171"/>
    </location>
</feature>
<dbReference type="Gene3D" id="1.10.3730.20">
    <property type="match status" value="1"/>
</dbReference>
<dbReference type="PANTHER" id="PTHR22911:SF103">
    <property type="entry name" value="BLR2811 PROTEIN"/>
    <property type="match status" value="1"/>
</dbReference>
<reference evidence="4 5" key="1">
    <citation type="submission" date="2016-10" db="EMBL/GenBank/DDBJ databases">
        <authorList>
            <person name="de Groot N.N."/>
        </authorList>
    </citation>
    <scope>NUCLEOTIDE SEQUENCE [LARGE SCALE GENOMIC DNA]</scope>
    <source>
        <strain evidence="4 5">CGMCC 1.11030</strain>
    </source>
</reference>
<feature type="transmembrane region" description="Helical" evidence="2">
    <location>
        <begin position="207"/>
        <end position="228"/>
    </location>
</feature>
<feature type="domain" description="EamA" evidence="3">
    <location>
        <begin position="36"/>
        <end position="168"/>
    </location>
</feature>
<evidence type="ECO:0000313" key="5">
    <source>
        <dbReference type="Proteomes" id="UP000199377"/>
    </source>
</evidence>
<evidence type="ECO:0000259" key="3">
    <source>
        <dbReference type="Pfam" id="PF00892"/>
    </source>
</evidence>
<dbReference type="STRING" id="1114924.SAMN05216258_105331"/>
<dbReference type="Proteomes" id="UP000199377">
    <property type="component" value="Unassembled WGS sequence"/>
</dbReference>
<dbReference type="GO" id="GO:0016020">
    <property type="term" value="C:membrane"/>
    <property type="evidence" value="ECO:0007669"/>
    <property type="project" value="InterPro"/>
</dbReference>
<dbReference type="SUPFAM" id="SSF103481">
    <property type="entry name" value="Multidrug resistance efflux transporter EmrE"/>
    <property type="match status" value="2"/>
</dbReference>
<sequence length="328" mass="33972">MPQAPFDSREIAAAPPVGSATPKGGGPAPERPDNALGAAWMAMSVVTASAMVLAVRGMAEGVDSRMTVLLRSAGIMACVAVMMLSPRFRASLRFSNPRLHLVRGGLIAVSTQFGFYAISTLNLSTATVLSFTAPIFATLLAVPLNGERVGPRRWAAVAVGFAGCLIILRPTPEGLDWAMLSALLAAVLFALALALSRGVAAADGPAAAFVSANAMMLILALPIALPVWELPTGVGGWSLLALLVATSAARNVGDLQAYRHGDASVMGVITYGRLVLIAAAAWAIFDEVPDGPTLLGGGVIIASTLYIAYRERAVARERRAVAAIRDES</sequence>
<proteinExistence type="predicted"/>
<keyword evidence="2" id="KW-1133">Transmembrane helix</keyword>